<reference evidence="2 3" key="1">
    <citation type="submission" date="2016-08" db="EMBL/GenBank/DDBJ databases">
        <title>Hymenobacter coccineus sp. nov., Hymenobacter lapidarius sp. nov. and Hymenobacter glacialis sp. nov., isolated from Antarctic soil.</title>
        <authorList>
            <person name="Sedlacek I."/>
            <person name="Kralova S."/>
            <person name="Kyrova K."/>
            <person name="Maslanova I."/>
            <person name="Stankova E."/>
            <person name="Vrbovska V."/>
            <person name="Nemec M."/>
            <person name="Bartak M."/>
            <person name="Svec P."/>
            <person name="Busse H.-J."/>
            <person name="Pantucek R."/>
        </authorList>
    </citation>
    <scope>NUCLEOTIDE SEQUENCE [LARGE SCALE GENOMIC DNA]</scope>
    <source>
        <strain evidence="2 3">CCM 8643</strain>
    </source>
</reference>
<keyword evidence="1" id="KW-1133">Transmembrane helix</keyword>
<dbReference type="Proteomes" id="UP000176294">
    <property type="component" value="Unassembled WGS sequence"/>
</dbReference>
<keyword evidence="1" id="KW-0472">Membrane</keyword>
<accession>A0A1G1TDZ7</accession>
<sequence length="105" mass="12580">MLNAIFFILFIHVGVGAFYNKYRIRQLLKYISLSRGRELTEAEFLVLLRTYTSFWAPYRFSPSRTRYPALYTNEDFVTFARQSKYVMMYVYAVAIPCVVWMWSLT</sequence>
<evidence type="ECO:0000313" key="3">
    <source>
        <dbReference type="Proteomes" id="UP000176294"/>
    </source>
</evidence>
<dbReference type="EMBL" id="MDZB01000044">
    <property type="protein sequence ID" value="OGX89095.1"/>
    <property type="molecule type" value="Genomic_DNA"/>
</dbReference>
<feature type="transmembrane region" description="Helical" evidence="1">
    <location>
        <begin position="6"/>
        <end position="22"/>
    </location>
</feature>
<evidence type="ECO:0000256" key="1">
    <source>
        <dbReference type="SAM" id="Phobius"/>
    </source>
</evidence>
<dbReference type="RefSeq" id="WP_070724542.1">
    <property type="nucleotide sequence ID" value="NZ_MDZB01000044.1"/>
</dbReference>
<comment type="caution">
    <text evidence="2">The sequence shown here is derived from an EMBL/GenBank/DDBJ whole genome shotgun (WGS) entry which is preliminary data.</text>
</comment>
<keyword evidence="1" id="KW-0812">Transmembrane</keyword>
<dbReference type="AlphaFoldDB" id="A0A1G1TDZ7"/>
<keyword evidence="3" id="KW-1185">Reference proteome</keyword>
<protein>
    <submittedName>
        <fullName evidence="2">Uncharacterized protein</fullName>
    </submittedName>
</protein>
<feature type="transmembrane region" description="Helical" evidence="1">
    <location>
        <begin position="85"/>
        <end position="103"/>
    </location>
</feature>
<evidence type="ECO:0000313" key="2">
    <source>
        <dbReference type="EMBL" id="OGX89095.1"/>
    </source>
</evidence>
<name>A0A1G1TDZ7_9BACT</name>
<gene>
    <name evidence="2" type="ORF">BEN47_08190</name>
</gene>
<organism evidence="2 3">
    <name type="scientific">Hymenobacter lapidarius</name>
    <dbReference type="NCBI Taxonomy" id="1908237"/>
    <lineage>
        <taxon>Bacteria</taxon>
        <taxon>Pseudomonadati</taxon>
        <taxon>Bacteroidota</taxon>
        <taxon>Cytophagia</taxon>
        <taxon>Cytophagales</taxon>
        <taxon>Hymenobacteraceae</taxon>
        <taxon>Hymenobacter</taxon>
    </lineage>
</organism>
<proteinExistence type="predicted"/>